<organism evidence="5">
    <name type="scientific">marine sediment metagenome</name>
    <dbReference type="NCBI Taxonomy" id="412755"/>
    <lineage>
        <taxon>unclassified sequences</taxon>
        <taxon>metagenomes</taxon>
        <taxon>ecological metagenomes</taxon>
    </lineage>
</organism>
<comment type="caution">
    <text evidence="5">The sequence shown here is derived from an EMBL/GenBank/DDBJ whole genome shotgun (WGS) entry which is preliminary data.</text>
</comment>
<evidence type="ECO:0000313" key="5">
    <source>
        <dbReference type="EMBL" id="GAF76246.1"/>
    </source>
</evidence>
<evidence type="ECO:0000256" key="3">
    <source>
        <dbReference type="ARBA" id="ARBA00022839"/>
    </source>
</evidence>
<keyword evidence="1" id="KW-0540">Nuclease</keyword>
<dbReference type="AlphaFoldDB" id="X0SM71"/>
<dbReference type="InterPro" id="IPR013520">
    <property type="entry name" value="Ribonucl_H"/>
</dbReference>
<reference evidence="5" key="1">
    <citation type="journal article" date="2014" name="Front. Microbiol.">
        <title>High frequency of phylogenetically diverse reductive dehalogenase-homologous genes in deep subseafloor sedimentary metagenomes.</title>
        <authorList>
            <person name="Kawai M."/>
            <person name="Futagami T."/>
            <person name="Toyoda A."/>
            <person name="Takaki Y."/>
            <person name="Nishi S."/>
            <person name="Hori S."/>
            <person name="Arai W."/>
            <person name="Tsubouchi T."/>
            <person name="Morono Y."/>
            <person name="Uchiyama I."/>
            <person name="Ito T."/>
            <person name="Fujiyama A."/>
            <person name="Inagaki F."/>
            <person name="Takami H."/>
        </authorList>
    </citation>
    <scope>NUCLEOTIDE SEQUENCE</scope>
    <source>
        <strain evidence="5">Expedition CK06-06</strain>
    </source>
</reference>
<protein>
    <recommendedName>
        <fullName evidence="4">Exonuclease domain-containing protein</fullName>
    </recommendedName>
</protein>
<dbReference type="Pfam" id="PF00929">
    <property type="entry name" value="RNase_T"/>
    <property type="match status" value="1"/>
</dbReference>
<feature type="domain" description="Exonuclease" evidence="4">
    <location>
        <begin position="3"/>
        <end position="164"/>
    </location>
</feature>
<dbReference type="PANTHER" id="PTHR30231">
    <property type="entry name" value="DNA POLYMERASE III SUBUNIT EPSILON"/>
    <property type="match status" value="1"/>
</dbReference>
<sequence>MKNILIFDTETTGFKDPRMIQFAYKTDKLSFESMYNPGRPIEEGAVKCHGITDEMVKDKEDFHKTSDKKIIQMLVDENISVAHNAKFDLKILAIEGIMIPRSICTYQCCLNILNRPNKKGHNQLQNLKEEFNLEIPEGTKAHDAMGDVIVLEQLFYYILSQMKGTDEEKIKRMINAS</sequence>
<accession>X0SM71</accession>
<name>X0SM71_9ZZZZ</name>
<dbReference type="Gene3D" id="3.30.420.10">
    <property type="entry name" value="Ribonuclease H-like superfamily/Ribonuclease H"/>
    <property type="match status" value="1"/>
</dbReference>
<dbReference type="GO" id="GO:0008408">
    <property type="term" value="F:3'-5' exonuclease activity"/>
    <property type="evidence" value="ECO:0007669"/>
    <property type="project" value="TreeGrafter"/>
</dbReference>
<evidence type="ECO:0000256" key="2">
    <source>
        <dbReference type="ARBA" id="ARBA00022801"/>
    </source>
</evidence>
<dbReference type="PANTHER" id="PTHR30231:SF4">
    <property type="entry name" value="PROTEIN NEN2"/>
    <property type="match status" value="1"/>
</dbReference>
<evidence type="ECO:0000256" key="1">
    <source>
        <dbReference type="ARBA" id="ARBA00022722"/>
    </source>
</evidence>
<dbReference type="GO" id="GO:0003676">
    <property type="term" value="F:nucleic acid binding"/>
    <property type="evidence" value="ECO:0007669"/>
    <property type="project" value="InterPro"/>
</dbReference>
<gene>
    <name evidence="5" type="ORF">S01H1_08407</name>
</gene>
<dbReference type="SMART" id="SM00479">
    <property type="entry name" value="EXOIII"/>
    <property type="match status" value="1"/>
</dbReference>
<keyword evidence="2" id="KW-0378">Hydrolase</keyword>
<dbReference type="CDD" id="cd06127">
    <property type="entry name" value="DEDDh"/>
    <property type="match status" value="1"/>
</dbReference>
<dbReference type="InterPro" id="IPR036397">
    <property type="entry name" value="RNaseH_sf"/>
</dbReference>
<proteinExistence type="predicted"/>
<keyword evidence="3" id="KW-0269">Exonuclease</keyword>
<evidence type="ECO:0000259" key="4">
    <source>
        <dbReference type="SMART" id="SM00479"/>
    </source>
</evidence>
<dbReference type="InterPro" id="IPR012337">
    <property type="entry name" value="RNaseH-like_sf"/>
</dbReference>
<dbReference type="SUPFAM" id="SSF53098">
    <property type="entry name" value="Ribonuclease H-like"/>
    <property type="match status" value="1"/>
</dbReference>
<dbReference type="EMBL" id="BARS01004314">
    <property type="protein sequence ID" value="GAF76246.1"/>
    <property type="molecule type" value="Genomic_DNA"/>
</dbReference>